<dbReference type="SUPFAM" id="SSF53474">
    <property type="entry name" value="alpha/beta-Hydrolases"/>
    <property type="match status" value="1"/>
</dbReference>
<dbReference type="Pfam" id="PF02089">
    <property type="entry name" value="Palm_thioest"/>
    <property type="match status" value="1"/>
</dbReference>
<keyword evidence="1" id="KW-0378">Hydrolase</keyword>
<keyword evidence="4" id="KW-1185">Reference proteome</keyword>
<dbReference type="Gene3D" id="3.40.50.1820">
    <property type="entry name" value="alpha/beta hydrolase"/>
    <property type="match status" value="1"/>
</dbReference>
<dbReference type="Proteomes" id="UP001209570">
    <property type="component" value="Unassembled WGS sequence"/>
</dbReference>
<evidence type="ECO:0000313" key="3">
    <source>
        <dbReference type="EMBL" id="KAJ0394235.1"/>
    </source>
</evidence>
<feature type="signal peptide" evidence="2">
    <location>
        <begin position="1"/>
        <end position="26"/>
    </location>
</feature>
<comment type="caution">
    <text evidence="3">The sequence shown here is derived from an EMBL/GenBank/DDBJ whole genome shotgun (WGS) entry which is preliminary data.</text>
</comment>
<evidence type="ECO:0000313" key="4">
    <source>
        <dbReference type="Proteomes" id="UP001209570"/>
    </source>
</evidence>
<dbReference type="InterPro" id="IPR029058">
    <property type="entry name" value="AB_hydrolase_fold"/>
</dbReference>
<organism evidence="3 4">
    <name type="scientific">Pythium insidiosum</name>
    <name type="common">Pythiosis disease agent</name>
    <dbReference type="NCBI Taxonomy" id="114742"/>
    <lineage>
        <taxon>Eukaryota</taxon>
        <taxon>Sar</taxon>
        <taxon>Stramenopiles</taxon>
        <taxon>Oomycota</taxon>
        <taxon>Peronosporomycetes</taxon>
        <taxon>Pythiales</taxon>
        <taxon>Pythiaceae</taxon>
        <taxon>Pythium</taxon>
    </lineage>
</organism>
<protein>
    <recommendedName>
        <fullName evidence="5">Lysosomal thioesterase PPT2</fullName>
    </recommendedName>
</protein>
<dbReference type="PANTHER" id="PTHR11247">
    <property type="entry name" value="PALMITOYL-PROTEIN THIOESTERASE/DOLICHYLDIPHOSPHATASE 1"/>
    <property type="match status" value="1"/>
</dbReference>
<accession>A0AAD5Q6U1</accession>
<feature type="chain" id="PRO_5042026247" description="Lysosomal thioesterase PPT2" evidence="2">
    <location>
        <begin position="27"/>
        <end position="382"/>
    </location>
</feature>
<proteinExistence type="predicted"/>
<dbReference type="PANTHER" id="PTHR11247:SF8">
    <property type="entry name" value="PALMITOYL-PROTEIN THIOESTERASE 1"/>
    <property type="match status" value="1"/>
</dbReference>
<evidence type="ECO:0008006" key="5">
    <source>
        <dbReference type="Google" id="ProtNLM"/>
    </source>
</evidence>
<gene>
    <name evidence="3" type="ORF">P43SY_003574</name>
</gene>
<dbReference type="EMBL" id="JAKCXM010000425">
    <property type="protein sequence ID" value="KAJ0394235.1"/>
    <property type="molecule type" value="Genomic_DNA"/>
</dbReference>
<dbReference type="GO" id="GO:0016790">
    <property type="term" value="F:thiolester hydrolase activity"/>
    <property type="evidence" value="ECO:0007669"/>
    <property type="project" value="TreeGrafter"/>
</dbReference>
<evidence type="ECO:0000256" key="1">
    <source>
        <dbReference type="ARBA" id="ARBA00022801"/>
    </source>
</evidence>
<keyword evidence="2" id="KW-0732">Signal</keyword>
<reference evidence="3" key="1">
    <citation type="submission" date="2021-12" db="EMBL/GenBank/DDBJ databases">
        <title>Prjna785345.</title>
        <authorList>
            <person name="Rujirawat T."/>
            <person name="Krajaejun T."/>
        </authorList>
    </citation>
    <scope>NUCLEOTIDE SEQUENCE</scope>
    <source>
        <strain evidence="3">Pi057C3</strain>
    </source>
</reference>
<dbReference type="AlphaFoldDB" id="A0AAD5Q6U1"/>
<name>A0AAD5Q6U1_PYTIN</name>
<dbReference type="GO" id="GO:0005764">
    <property type="term" value="C:lysosome"/>
    <property type="evidence" value="ECO:0007669"/>
    <property type="project" value="TreeGrafter"/>
</dbReference>
<evidence type="ECO:0000256" key="2">
    <source>
        <dbReference type="SAM" id="SignalP"/>
    </source>
</evidence>
<sequence>MRQRVVRALLALCCGLLLAQLPATDAHTHLRKRVREGHAKKPLPVFFFHGVTSSEKAGGNFYANLTAEGRLVVPLTFCTNLCSVKALNGQVQAAIAQIRETIKTDARFQDGYVFIGHSQGAVIARAVIEEMDDHDVRMLISLAGPQTGVFYGPQATDMFPLMAFVNRIGPKMIPPTLFDFSKYSQLDFQTGKFQSDFNDLALGVPALQEQLSVMNLARSPVKDKWRRLNTFLPVLDNVQPCESDDRAAKSNCTCAKSRRRRNFLRLKSAHFFGSPADDVVAPWQSTVLGHYADVAKSEDILLNFKMFRVIDAKKTEMYTRDTYGLRTLDSRGGLFLYSVPNVGHSCWLVDYTSISGQACLFKPVYENYIYPLLHTNGWGIVH</sequence>